<dbReference type="PANTHER" id="PTHR42711:SF18">
    <property type="entry name" value="ABC TRANSPORTER, ATP-BINDING PROTEIN"/>
    <property type="match status" value="1"/>
</dbReference>
<dbReference type="GO" id="GO:0005524">
    <property type="term" value="F:ATP binding"/>
    <property type="evidence" value="ECO:0007669"/>
    <property type="project" value="UniProtKB-KW"/>
</dbReference>
<dbReference type="PANTHER" id="PTHR42711">
    <property type="entry name" value="ABC TRANSPORTER ATP-BINDING PROTEIN"/>
    <property type="match status" value="1"/>
</dbReference>
<dbReference type="InterPro" id="IPR003593">
    <property type="entry name" value="AAA+_ATPase"/>
</dbReference>
<dbReference type="SUPFAM" id="SSF52540">
    <property type="entry name" value="P-loop containing nucleoside triphosphate hydrolases"/>
    <property type="match status" value="1"/>
</dbReference>
<reference evidence="5 6" key="1">
    <citation type="submission" date="2016-10" db="EMBL/GenBank/DDBJ databases">
        <title>Paenibacillus species isolates.</title>
        <authorList>
            <person name="Beno S.M."/>
        </authorList>
    </citation>
    <scope>NUCLEOTIDE SEQUENCE [LARGE SCALE GENOMIC DNA]</scope>
    <source>
        <strain evidence="5 6">FSL H7-0604</strain>
    </source>
</reference>
<dbReference type="InterPro" id="IPR003439">
    <property type="entry name" value="ABC_transporter-like_ATP-bd"/>
</dbReference>
<evidence type="ECO:0000259" key="4">
    <source>
        <dbReference type="PROSITE" id="PS50893"/>
    </source>
</evidence>
<dbReference type="InterPro" id="IPR027417">
    <property type="entry name" value="P-loop_NTPase"/>
</dbReference>
<proteinExistence type="predicted"/>
<evidence type="ECO:0000313" key="5">
    <source>
        <dbReference type="EMBL" id="OMD33188.1"/>
    </source>
</evidence>
<dbReference type="CDD" id="cd03230">
    <property type="entry name" value="ABC_DR_subfamily_A"/>
    <property type="match status" value="1"/>
</dbReference>
<dbReference type="RefSeq" id="WP_036689569.1">
    <property type="nucleotide sequence ID" value="NZ_MKQP01000014.1"/>
</dbReference>
<dbReference type="Gene3D" id="3.40.50.300">
    <property type="entry name" value="P-loop containing nucleotide triphosphate hydrolases"/>
    <property type="match status" value="1"/>
</dbReference>
<evidence type="ECO:0000256" key="3">
    <source>
        <dbReference type="ARBA" id="ARBA00022840"/>
    </source>
</evidence>
<dbReference type="SMART" id="SM00382">
    <property type="entry name" value="AAA"/>
    <property type="match status" value="1"/>
</dbReference>
<dbReference type="Proteomes" id="UP000187465">
    <property type="component" value="Unassembled WGS sequence"/>
</dbReference>
<evidence type="ECO:0000256" key="1">
    <source>
        <dbReference type="ARBA" id="ARBA00022448"/>
    </source>
</evidence>
<dbReference type="InterPro" id="IPR050763">
    <property type="entry name" value="ABC_transporter_ATP-binding"/>
</dbReference>
<keyword evidence="1" id="KW-0813">Transport</keyword>
<name>A0A1R0XDP3_9BACL</name>
<dbReference type="Pfam" id="PF00005">
    <property type="entry name" value="ABC_tran"/>
    <property type="match status" value="1"/>
</dbReference>
<feature type="domain" description="ABC transporter" evidence="4">
    <location>
        <begin position="2"/>
        <end position="230"/>
    </location>
</feature>
<sequence length="284" mass="31920">MIKVQELSYTYPGQDSPVLKGLNFNIKKGEIFGFLGPSGAGKSTTQNILIGKLKQYNGSAIVLDEEVKSVGSEYYERVGVAFEFPNFYNRFTAFENLRHFGSLYRKRCSEPMDLLQQVGLMEAAHMKVGNYSKGMKMRLNYCRAVLNNPDVLFLDEPTSGLDPTNADMLKKLIKQRKDTGTTIILTTHNMQAAEQLCDRVAFVVNGVIKLIDSPRNLMLRGGKRKLRIEYQQQGVQKMAEFPLADIGTNTEFLSIIRSNPIVTMHTLEASLDQIFMDVTGESLI</sequence>
<gene>
    <name evidence="5" type="ORF">BJP51_12560</name>
</gene>
<protein>
    <submittedName>
        <fullName evidence="5">ABC transporter ATP-binding protein</fullName>
    </submittedName>
</protein>
<dbReference type="PROSITE" id="PS50893">
    <property type="entry name" value="ABC_TRANSPORTER_2"/>
    <property type="match status" value="1"/>
</dbReference>
<dbReference type="GO" id="GO:0016887">
    <property type="term" value="F:ATP hydrolysis activity"/>
    <property type="evidence" value="ECO:0007669"/>
    <property type="project" value="InterPro"/>
</dbReference>
<accession>A0A1R0XDP3</accession>
<keyword evidence="2" id="KW-0547">Nucleotide-binding</keyword>
<organism evidence="5 6">
    <name type="scientific">Paenibacillus odorifer</name>
    <dbReference type="NCBI Taxonomy" id="189426"/>
    <lineage>
        <taxon>Bacteria</taxon>
        <taxon>Bacillati</taxon>
        <taxon>Bacillota</taxon>
        <taxon>Bacilli</taxon>
        <taxon>Bacillales</taxon>
        <taxon>Paenibacillaceae</taxon>
        <taxon>Paenibacillus</taxon>
    </lineage>
</organism>
<comment type="caution">
    <text evidence="5">The sequence shown here is derived from an EMBL/GenBank/DDBJ whole genome shotgun (WGS) entry which is preliminary data.</text>
</comment>
<dbReference type="AlphaFoldDB" id="A0A1R0XDP3"/>
<dbReference type="EMBL" id="MKQP01000014">
    <property type="protein sequence ID" value="OMD33188.1"/>
    <property type="molecule type" value="Genomic_DNA"/>
</dbReference>
<keyword evidence="3 5" id="KW-0067">ATP-binding</keyword>
<evidence type="ECO:0000313" key="6">
    <source>
        <dbReference type="Proteomes" id="UP000187465"/>
    </source>
</evidence>
<evidence type="ECO:0000256" key="2">
    <source>
        <dbReference type="ARBA" id="ARBA00022741"/>
    </source>
</evidence>